<dbReference type="PANTHER" id="PTHR34501">
    <property type="entry name" value="PROTEIN YDDL-RELATED"/>
    <property type="match status" value="1"/>
</dbReference>
<keyword evidence="14" id="KW-1185">Reference proteome</keyword>
<evidence type="ECO:0000313" key="13">
    <source>
        <dbReference type="EMBL" id="MFM0001930.1"/>
    </source>
</evidence>
<feature type="domain" description="Porin" evidence="12">
    <location>
        <begin position="23"/>
        <end position="348"/>
    </location>
</feature>
<evidence type="ECO:0000256" key="3">
    <source>
        <dbReference type="ARBA" id="ARBA00022448"/>
    </source>
</evidence>
<evidence type="ECO:0000256" key="1">
    <source>
        <dbReference type="ARBA" id="ARBA00004571"/>
    </source>
</evidence>
<dbReference type="InterPro" id="IPR002299">
    <property type="entry name" value="Porin_Neis"/>
</dbReference>
<evidence type="ECO:0000256" key="7">
    <source>
        <dbReference type="ARBA" id="ARBA00023065"/>
    </source>
</evidence>
<evidence type="ECO:0000256" key="11">
    <source>
        <dbReference type="SAM" id="SignalP"/>
    </source>
</evidence>
<evidence type="ECO:0000256" key="8">
    <source>
        <dbReference type="ARBA" id="ARBA00023114"/>
    </source>
</evidence>
<organism evidence="13 14">
    <name type="scientific">Paraburkholderia dipogonis</name>
    <dbReference type="NCBI Taxonomy" id="1211383"/>
    <lineage>
        <taxon>Bacteria</taxon>
        <taxon>Pseudomonadati</taxon>
        <taxon>Pseudomonadota</taxon>
        <taxon>Betaproteobacteria</taxon>
        <taxon>Burkholderiales</taxon>
        <taxon>Burkholderiaceae</taxon>
        <taxon>Paraburkholderia</taxon>
    </lineage>
</organism>
<evidence type="ECO:0000256" key="9">
    <source>
        <dbReference type="ARBA" id="ARBA00023136"/>
    </source>
</evidence>
<dbReference type="Proteomes" id="UP001629230">
    <property type="component" value="Unassembled WGS sequence"/>
</dbReference>
<keyword evidence="6 11" id="KW-0732">Signal</keyword>
<accession>A0ABW9AND2</accession>
<dbReference type="CDD" id="cd00342">
    <property type="entry name" value="gram_neg_porins"/>
    <property type="match status" value="1"/>
</dbReference>
<keyword evidence="8" id="KW-0626">Porin</keyword>
<dbReference type="Pfam" id="PF13609">
    <property type="entry name" value="Porin_4"/>
    <property type="match status" value="1"/>
</dbReference>
<keyword evidence="5" id="KW-0812">Transmembrane</keyword>
<keyword evidence="4" id="KW-1134">Transmembrane beta strand</keyword>
<dbReference type="InterPro" id="IPR023614">
    <property type="entry name" value="Porin_dom_sf"/>
</dbReference>
<reference evidence="13 14" key="1">
    <citation type="journal article" date="2024" name="Chem. Sci.">
        <title>Discovery of megapolipeptins by genome mining of a Burkholderiales bacteria collection.</title>
        <authorList>
            <person name="Paulo B.S."/>
            <person name="Recchia M.J.J."/>
            <person name="Lee S."/>
            <person name="Fergusson C.H."/>
            <person name="Romanowski S.B."/>
            <person name="Hernandez A."/>
            <person name="Krull N."/>
            <person name="Liu D.Y."/>
            <person name="Cavanagh H."/>
            <person name="Bos A."/>
            <person name="Gray C.A."/>
            <person name="Murphy B.T."/>
            <person name="Linington R.G."/>
            <person name="Eustaquio A.S."/>
        </authorList>
    </citation>
    <scope>NUCLEOTIDE SEQUENCE [LARGE SCALE GENOMIC DNA]</scope>
    <source>
        <strain evidence="13 14">RL17-350-BIC-A</strain>
    </source>
</reference>
<keyword evidence="3" id="KW-0813">Transport</keyword>
<evidence type="ECO:0000256" key="5">
    <source>
        <dbReference type="ARBA" id="ARBA00022692"/>
    </source>
</evidence>
<dbReference type="EMBL" id="JAQQEZ010000007">
    <property type="protein sequence ID" value="MFM0001930.1"/>
    <property type="molecule type" value="Genomic_DNA"/>
</dbReference>
<evidence type="ECO:0000256" key="10">
    <source>
        <dbReference type="ARBA" id="ARBA00023237"/>
    </source>
</evidence>
<dbReference type="PROSITE" id="PS51257">
    <property type="entry name" value="PROKAR_LIPOPROTEIN"/>
    <property type="match status" value="1"/>
</dbReference>
<dbReference type="InterPro" id="IPR050298">
    <property type="entry name" value="Gram-neg_bact_OMP"/>
</dbReference>
<dbReference type="PANTHER" id="PTHR34501:SF9">
    <property type="entry name" value="MAJOR OUTER MEMBRANE PROTEIN P.IA"/>
    <property type="match status" value="1"/>
</dbReference>
<keyword evidence="7" id="KW-0406">Ion transport</keyword>
<comment type="subcellular location">
    <subcellularLocation>
        <location evidence="1">Cell outer membrane</location>
        <topology evidence="1">Multi-pass membrane protein</topology>
    </subcellularLocation>
</comment>
<evidence type="ECO:0000256" key="6">
    <source>
        <dbReference type="ARBA" id="ARBA00022729"/>
    </source>
</evidence>
<protein>
    <submittedName>
        <fullName evidence="13">Porin</fullName>
    </submittedName>
</protein>
<name>A0ABW9AND2_9BURK</name>
<dbReference type="Gene3D" id="2.40.160.10">
    <property type="entry name" value="Porin"/>
    <property type="match status" value="1"/>
</dbReference>
<evidence type="ECO:0000256" key="4">
    <source>
        <dbReference type="ARBA" id="ARBA00022452"/>
    </source>
</evidence>
<sequence length="383" mass="40119">MSSRLGRTGRAFSWRQTIWWGLASLAACAPGASQAQSSVTLYGIIDTGIEYVTNVGAHQSSVVRMPSLTASIPSRWGLRGKEDLGGGLSAVFVLESGFAPSQGTLNQGGRLFGRQAYVGLSGRWGTLSLGRQYSQIYWALPGDTMGPNVYAAGDLDPYLSQARLDNAVAYTFTSSGLTVGVTYSFGRDAVDSAPAGGCAGQSPTDWRACKSMSAMVKYEAATWGVATAIDRNYGGGGPGSPQPNTSQTDTRAVIDGYVKLGTSTIGAGYLHRINHGVQTPTVVDAVSNYWWLGGTYFPVPQIALDAQFGHISVNGGSSAGASVIAARVSYLLSKRTSVYVTAGRMFNQRNAAFTIDGGVIPPASTPLPGVDQTGAMVGVRHQF</sequence>
<comment type="caution">
    <text evidence="13">The sequence shown here is derived from an EMBL/GenBank/DDBJ whole genome shotgun (WGS) entry which is preliminary data.</text>
</comment>
<dbReference type="PRINTS" id="PR00184">
    <property type="entry name" value="NEISSPPORIN"/>
</dbReference>
<dbReference type="SUPFAM" id="SSF56935">
    <property type="entry name" value="Porins"/>
    <property type="match status" value="1"/>
</dbReference>
<keyword evidence="9" id="KW-0472">Membrane</keyword>
<dbReference type="InterPro" id="IPR033900">
    <property type="entry name" value="Gram_neg_porin_domain"/>
</dbReference>
<evidence type="ECO:0000313" key="14">
    <source>
        <dbReference type="Proteomes" id="UP001629230"/>
    </source>
</evidence>
<feature type="chain" id="PRO_5045302175" evidence="11">
    <location>
        <begin position="36"/>
        <end position="383"/>
    </location>
</feature>
<feature type="signal peptide" evidence="11">
    <location>
        <begin position="1"/>
        <end position="35"/>
    </location>
</feature>
<evidence type="ECO:0000259" key="12">
    <source>
        <dbReference type="Pfam" id="PF13609"/>
    </source>
</evidence>
<comment type="subunit">
    <text evidence="2">Homotrimer.</text>
</comment>
<gene>
    <name evidence="13" type="ORF">PQR57_12950</name>
</gene>
<keyword evidence="10" id="KW-0998">Cell outer membrane</keyword>
<evidence type="ECO:0000256" key="2">
    <source>
        <dbReference type="ARBA" id="ARBA00011233"/>
    </source>
</evidence>
<proteinExistence type="predicted"/>